<evidence type="ECO:0000256" key="4">
    <source>
        <dbReference type="ARBA" id="ARBA00023002"/>
    </source>
</evidence>
<dbReference type="CDD" id="cd11062">
    <property type="entry name" value="CYP58-like"/>
    <property type="match status" value="1"/>
</dbReference>
<evidence type="ECO:0000256" key="6">
    <source>
        <dbReference type="ARBA" id="ARBA00023033"/>
    </source>
</evidence>
<evidence type="ECO:0000313" key="10">
    <source>
        <dbReference type="Proteomes" id="UP000799444"/>
    </source>
</evidence>
<dbReference type="InterPro" id="IPR002401">
    <property type="entry name" value="Cyt_P450_E_grp-I"/>
</dbReference>
<gene>
    <name evidence="9" type="ORF">EJ04DRAFT_590744</name>
</gene>
<dbReference type="InterPro" id="IPR017972">
    <property type="entry name" value="Cyt_P450_CS"/>
</dbReference>
<proteinExistence type="inferred from homology"/>
<evidence type="ECO:0000256" key="5">
    <source>
        <dbReference type="ARBA" id="ARBA00023004"/>
    </source>
</evidence>
<evidence type="ECO:0000256" key="1">
    <source>
        <dbReference type="ARBA" id="ARBA00001971"/>
    </source>
</evidence>
<keyword evidence="10" id="KW-1185">Reference proteome</keyword>
<dbReference type="InterPro" id="IPR050121">
    <property type="entry name" value="Cytochrome_P450_monoxygenase"/>
</dbReference>
<sequence>MDSFLSCPSLIFILAACLVYLLGTAICRLYLSPVSHIPGPRLAVLTFWYEFYYDVVLQGQYSFKIQQLHQIYGPVVRINPEEVHVSDPEFYDQVYVGSSRRTEKWPFSARMFGTELATVGTIGHELHRARRSTIGPYFSKRQVDKSEETVRNVVDHACQRLATVGQEGNAVNLRDFFAAVSADVIGSFAFGKSYGLLDKPEFEPGWQRLMMDLSRGTHLMKQFPWVYWIVMMLPDELISFVHPLTKRLFDIRKELKRMVVDTQGLLSGADSRDTPKCETVVHSLLTSPGLHFKERSTLRVEEETFTLLGAGTISTAHTLTTIMYHILANPGVKGRLEEELKNLSLTPPNPTLDHLKQAPYLSAVTSEGLRLAFGVSQRLPRISPDITLHYRGTADKSQYEYAIPPGTPVSMTQMFIHLDPSIFLDPHTFAPERWLSSPCDLGMDEHLQRMKHFLIPFSKGTRMCVGMHLAYAEIYLILYSLFSPEGLGKRLELFETGREDVDCKHDFFNPSSALGSKGVRVKIG</sequence>
<comment type="similarity">
    <text evidence="2 8">Belongs to the cytochrome P450 family.</text>
</comment>
<dbReference type="Gene3D" id="1.10.630.10">
    <property type="entry name" value="Cytochrome P450"/>
    <property type="match status" value="1"/>
</dbReference>
<feature type="binding site" description="axial binding residue" evidence="7">
    <location>
        <position position="464"/>
    </location>
    <ligand>
        <name>heme</name>
        <dbReference type="ChEBI" id="CHEBI:30413"/>
    </ligand>
    <ligandPart>
        <name>Fe</name>
        <dbReference type="ChEBI" id="CHEBI:18248"/>
    </ligandPart>
</feature>
<dbReference type="GO" id="GO:0016705">
    <property type="term" value="F:oxidoreductase activity, acting on paired donors, with incorporation or reduction of molecular oxygen"/>
    <property type="evidence" value="ECO:0007669"/>
    <property type="project" value="InterPro"/>
</dbReference>
<organism evidence="9 10">
    <name type="scientific">Polyplosphaeria fusca</name>
    <dbReference type="NCBI Taxonomy" id="682080"/>
    <lineage>
        <taxon>Eukaryota</taxon>
        <taxon>Fungi</taxon>
        <taxon>Dikarya</taxon>
        <taxon>Ascomycota</taxon>
        <taxon>Pezizomycotina</taxon>
        <taxon>Dothideomycetes</taxon>
        <taxon>Pleosporomycetidae</taxon>
        <taxon>Pleosporales</taxon>
        <taxon>Tetraplosphaeriaceae</taxon>
        <taxon>Polyplosphaeria</taxon>
    </lineage>
</organism>
<dbReference type="SUPFAM" id="SSF48264">
    <property type="entry name" value="Cytochrome P450"/>
    <property type="match status" value="1"/>
</dbReference>
<reference evidence="9" key="1">
    <citation type="journal article" date="2020" name="Stud. Mycol.">
        <title>101 Dothideomycetes genomes: a test case for predicting lifestyles and emergence of pathogens.</title>
        <authorList>
            <person name="Haridas S."/>
            <person name="Albert R."/>
            <person name="Binder M."/>
            <person name="Bloem J."/>
            <person name="Labutti K."/>
            <person name="Salamov A."/>
            <person name="Andreopoulos B."/>
            <person name="Baker S."/>
            <person name="Barry K."/>
            <person name="Bills G."/>
            <person name="Bluhm B."/>
            <person name="Cannon C."/>
            <person name="Castanera R."/>
            <person name="Culley D."/>
            <person name="Daum C."/>
            <person name="Ezra D."/>
            <person name="Gonzalez J."/>
            <person name="Henrissat B."/>
            <person name="Kuo A."/>
            <person name="Liang C."/>
            <person name="Lipzen A."/>
            <person name="Lutzoni F."/>
            <person name="Magnuson J."/>
            <person name="Mondo S."/>
            <person name="Nolan M."/>
            <person name="Ohm R."/>
            <person name="Pangilinan J."/>
            <person name="Park H.-J."/>
            <person name="Ramirez L."/>
            <person name="Alfaro M."/>
            <person name="Sun H."/>
            <person name="Tritt A."/>
            <person name="Yoshinaga Y."/>
            <person name="Zwiers L.-H."/>
            <person name="Turgeon B."/>
            <person name="Goodwin S."/>
            <person name="Spatafora J."/>
            <person name="Crous P."/>
            <person name="Grigoriev I."/>
        </authorList>
    </citation>
    <scope>NUCLEOTIDE SEQUENCE</scope>
    <source>
        <strain evidence="9">CBS 125425</strain>
    </source>
</reference>
<evidence type="ECO:0000256" key="3">
    <source>
        <dbReference type="ARBA" id="ARBA00022723"/>
    </source>
</evidence>
<dbReference type="GO" id="GO:0005506">
    <property type="term" value="F:iron ion binding"/>
    <property type="evidence" value="ECO:0007669"/>
    <property type="project" value="InterPro"/>
</dbReference>
<evidence type="ECO:0000313" key="9">
    <source>
        <dbReference type="EMBL" id="KAF2728808.1"/>
    </source>
</evidence>
<keyword evidence="6 8" id="KW-0503">Monooxygenase</keyword>
<comment type="cofactor">
    <cofactor evidence="1 7">
        <name>heme</name>
        <dbReference type="ChEBI" id="CHEBI:30413"/>
    </cofactor>
</comment>
<evidence type="ECO:0000256" key="8">
    <source>
        <dbReference type="RuleBase" id="RU000461"/>
    </source>
</evidence>
<dbReference type="OrthoDB" id="3945418at2759"/>
<protein>
    <submittedName>
        <fullName evidence="9">P450 monooxygenase</fullName>
    </submittedName>
</protein>
<keyword evidence="7 8" id="KW-0349">Heme</keyword>
<keyword evidence="5 7" id="KW-0408">Iron</keyword>
<evidence type="ECO:0000256" key="2">
    <source>
        <dbReference type="ARBA" id="ARBA00010617"/>
    </source>
</evidence>
<dbReference type="GO" id="GO:0020037">
    <property type="term" value="F:heme binding"/>
    <property type="evidence" value="ECO:0007669"/>
    <property type="project" value="InterPro"/>
</dbReference>
<keyword evidence="3 7" id="KW-0479">Metal-binding</keyword>
<accession>A0A9P4QK55</accession>
<dbReference type="PROSITE" id="PS00086">
    <property type="entry name" value="CYTOCHROME_P450"/>
    <property type="match status" value="1"/>
</dbReference>
<dbReference type="PANTHER" id="PTHR24305:SF157">
    <property type="entry name" value="N-ACETYLTRYPTOPHAN 6-HYDROXYLASE IVOC-RELATED"/>
    <property type="match status" value="1"/>
</dbReference>
<comment type="caution">
    <text evidence="9">The sequence shown here is derived from an EMBL/GenBank/DDBJ whole genome shotgun (WGS) entry which is preliminary data.</text>
</comment>
<dbReference type="InterPro" id="IPR001128">
    <property type="entry name" value="Cyt_P450"/>
</dbReference>
<dbReference type="PRINTS" id="PR00463">
    <property type="entry name" value="EP450I"/>
</dbReference>
<keyword evidence="4 8" id="KW-0560">Oxidoreductase</keyword>
<dbReference type="AlphaFoldDB" id="A0A9P4QK55"/>
<dbReference type="InterPro" id="IPR036396">
    <property type="entry name" value="Cyt_P450_sf"/>
</dbReference>
<name>A0A9P4QK55_9PLEO</name>
<dbReference type="PANTHER" id="PTHR24305">
    <property type="entry name" value="CYTOCHROME P450"/>
    <property type="match status" value="1"/>
</dbReference>
<dbReference type="GO" id="GO:0004497">
    <property type="term" value="F:monooxygenase activity"/>
    <property type="evidence" value="ECO:0007669"/>
    <property type="project" value="UniProtKB-KW"/>
</dbReference>
<dbReference type="Pfam" id="PF00067">
    <property type="entry name" value="p450"/>
    <property type="match status" value="1"/>
</dbReference>
<dbReference type="EMBL" id="ML996266">
    <property type="protein sequence ID" value="KAF2728808.1"/>
    <property type="molecule type" value="Genomic_DNA"/>
</dbReference>
<dbReference type="Proteomes" id="UP000799444">
    <property type="component" value="Unassembled WGS sequence"/>
</dbReference>
<evidence type="ECO:0000256" key="7">
    <source>
        <dbReference type="PIRSR" id="PIRSR602401-1"/>
    </source>
</evidence>